<dbReference type="Pfam" id="PF20189">
    <property type="entry name" value="DUF6552"/>
    <property type="match status" value="1"/>
</dbReference>
<keyword evidence="1" id="KW-0812">Transmembrane</keyword>
<dbReference type="GO" id="GO:0032259">
    <property type="term" value="P:methylation"/>
    <property type="evidence" value="ECO:0007669"/>
    <property type="project" value="UniProtKB-KW"/>
</dbReference>
<dbReference type="InterPro" id="IPR046682">
    <property type="entry name" value="DUF6552"/>
</dbReference>
<evidence type="ECO:0000256" key="1">
    <source>
        <dbReference type="SAM" id="Phobius"/>
    </source>
</evidence>
<organism evidence="2 3">
    <name type="scientific">Sedimentitalea arenosa</name>
    <dbReference type="NCBI Taxonomy" id="2798803"/>
    <lineage>
        <taxon>Bacteria</taxon>
        <taxon>Pseudomonadati</taxon>
        <taxon>Pseudomonadota</taxon>
        <taxon>Alphaproteobacteria</taxon>
        <taxon>Rhodobacterales</taxon>
        <taxon>Paracoccaceae</taxon>
        <taxon>Sedimentitalea</taxon>
    </lineage>
</organism>
<dbReference type="GO" id="GO:0008168">
    <property type="term" value="F:methyltransferase activity"/>
    <property type="evidence" value="ECO:0007669"/>
    <property type="project" value="UniProtKB-KW"/>
</dbReference>
<evidence type="ECO:0000313" key="2">
    <source>
        <dbReference type="EMBL" id="MBJ6373645.1"/>
    </source>
</evidence>
<keyword evidence="1" id="KW-1133">Transmembrane helix</keyword>
<keyword evidence="2" id="KW-0489">Methyltransferase</keyword>
<accession>A0A8J7J4H3</accession>
<evidence type="ECO:0000313" key="3">
    <source>
        <dbReference type="Proteomes" id="UP000619079"/>
    </source>
</evidence>
<reference evidence="2" key="1">
    <citation type="submission" date="2020-12" db="EMBL/GenBank/DDBJ databases">
        <title>Sedimentitalea sp. nov., isolated from sand in Incheon.</title>
        <authorList>
            <person name="Kim W."/>
        </authorList>
    </citation>
    <scope>NUCLEOTIDE SEQUENCE</scope>
    <source>
        <strain evidence="2">CAU 1593</strain>
    </source>
</reference>
<dbReference type="Proteomes" id="UP000619079">
    <property type="component" value="Unassembled WGS sequence"/>
</dbReference>
<keyword evidence="3" id="KW-1185">Reference proteome</keyword>
<name>A0A8J7J4H3_9RHOB</name>
<keyword evidence="2" id="KW-0808">Transferase</keyword>
<feature type="transmembrane region" description="Helical" evidence="1">
    <location>
        <begin position="64"/>
        <end position="82"/>
    </location>
</feature>
<keyword evidence="2" id="KW-0830">Ubiquinone</keyword>
<dbReference type="EMBL" id="JAELVR010000017">
    <property type="protein sequence ID" value="MBJ6373645.1"/>
    <property type="molecule type" value="Genomic_DNA"/>
</dbReference>
<dbReference type="AlphaFoldDB" id="A0A8J7J4H3"/>
<sequence length="83" mass="8976">MRSECADPLVTRDQLAFNLKWGASIVQILGYTATGFGWAPWNILFFLVGVLGWFAVGLLWKDRAIMLIHLVALAALAAGLASG</sequence>
<protein>
    <submittedName>
        <fullName evidence="2">Ubiquinone biosynthesis methyltransferase UbiE</fullName>
    </submittedName>
</protein>
<gene>
    <name evidence="2" type="ORF">JF290_19160</name>
</gene>
<keyword evidence="1" id="KW-0472">Membrane</keyword>
<comment type="caution">
    <text evidence="2">The sequence shown here is derived from an EMBL/GenBank/DDBJ whole genome shotgun (WGS) entry which is preliminary data.</text>
</comment>
<feature type="transmembrane region" description="Helical" evidence="1">
    <location>
        <begin position="38"/>
        <end position="59"/>
    </location>
</feature>
<proteinExistence type="predicted"/>